<dbReference type="RefSeq" id="WP_114678577.1">
    <property type="nucleotide sequence ID" value="NZ_CP031188.1"/>
</dbReference>
<dbReference type="AlphaFoldDB" id="A0A345HE09"/>
<organism evidence="2 3">
    <name type="scientific">Flavobacterium arcticum</name>
    <dbReference type="NCBI Taxonomy" id="1784713"/>
    <lineage>
        <taxon>Bacteria</taxon>
        <taxon>Pseudomonadati</taxon>
        <taxon>Bacteroidota</taxon>
        <taxon>Flavobacteriia</taxon>
        <taxon>Flavobacteriales</taxon>
        <taxon>Flavobacteriaceae</taxon>
        <taxon>Flavobacterium</taxon>
    </lineage>
</organism>
<evidence type="ECO:0000313" key="2">
    <source>
        <dbReference type="EMBL" id="AXG74819.1"/>
    </source>
</evidence>
<dbReference type="KEGG" id="fat:DVK85_11490"/>
<dbReference type="EMBL" id="CP031188">
    <property type="protein sequence ID" value="AXG74819.1"/>
    <property type="molecule type" value="Genomic_DNA"/>
</dbReference>
<dbReference type="OrthoDB" id="983030at2"/>
<gene>
    <name evidence="2" type="ORF">DVK85_11490</name>
</gene>
<evidence type="ECO:0000313" key="3">
    <source>
        <dbReference type="Proteomes" id="UP000253951"/>
    </source>
</evidence>
<name>A0A345HE09_9FLAO</name>
<protein>
    <submittedName>
        <fullName evidence="2">Uncharacterized protein</fullName>
    </submittedName>
</protein>
<sequence length="134" mass="15442">MKLKITLLLCLLLSSLSIYSQSNCADFKNGTFKFTDKETNRVCIIIREGNKQIEKMEDTQDKSYDFAIKWTDSCTYTVTPTPATIKKNKEILKLGTMTVQITPKTDTSYVQLVRVANSPKFKRRDEVFIIKEED</sequence>
<keyword evidence="1" id="KW-0732">Signal</keyword>
<feature type="chain" id="PRO_5016608306" evidence="1">
    <location>
        <begin position="21"/>
        <end position="134"/>
    </location>
</feature>
<keyword evidence="3" id="KW-1185">Reference proteome</keyword>
<evidence type="ECO:0000256" key="1">
    <source>
        <dbReference type="SAM" id="SignalP"/>
    </source>
</evidence>
<accession>A0A345HE09</accession>
<dbReference type="Proteomes" id="UP000253951">
    <property type="component" value="Chromosome"/>
</dbReference>
<reference evidence="2 3" key="1">
    <citation type="submission" date="2018-07" db="EMBL/GenBank/DDBJ databases">
        <title>Complete genome sequence of Flavobacterium arcticum type strain SM1502T.</title>
        <authorList>
            <person name="Li Y."/>
            <person name="Li D.-D."/>
        </authorList>
    </citation>
    <scope>NUCLEOTIDE SEQUENCE [LARGE SCALE GENOMIC DNA]</scope>
    <source>
        <strain evidence="2 3">SM1502</strain>
    </source>
</reference>
<proteinExistence type="predicted"/>
<feature type="signal peptide" evidence="1">
    <location>
        <begin position="1"/>
        <end position="20"/>
    </location>
</feature>